<gene>
    <name evidence="10" type="ORF">HDU87_007566</name>
</gene>
<name>A0AAD5TPL0_9FUNG</name>
<keyword evidence="5 9" id="KW-1133">Transmembrane helix</keyword>
<dbReference type="AlphaFoldDB" id="A0AAD5TPL0"/>
<evidence type="ECO:0000256" key="2">
    <source>
        <dbReference type="ARBA" id="ARBA00022448"/>
    </source>
</evidence>
<keyword evidence="3" id="KW-1003">Cell membrane</keyword>
<dbReference type="EMBL" id="JADGJQ010000007">
    <property type="protein sequence ID" value="KAJ3183143.1"/>
    <property type="molecule type" value="Genomic_DNA"/>
</dbReference>
<evidence type="ECO:0000256" key="9">
    <source>
        <dbReference type="SAM" id="Phobius"/>
    </source>
</evidence>
<sequence>MATPFPPQEIRNNPYARNAASLSYVHALLDAVRYRNTIIPNIAPVIAALALWAASIVLAHRSFGWSLGIDDKLIGILGASLAMLLAFRSNRGFERYWQGAQLWTSLTTQIRNLSRLIWNGVSCPDEISEQEKLQVMKMLLAVAIATKYALRGQNALDHWELVRLLPPGYEGHSYRSSLVEITTAAATTVIEAQQVVLDNGDTAAPAVIVTRKSDSNIAPNENLSVQPGRRRAKSTAERSRKIPPLILLRTRPHFGKSSSLTAHMVAPAIAHRRPRSSSSTIASPRSSTVTAAVSAEVLTASPTAAGPPTPPPAAAAAPPHSSEPPEIGGGGLVINAPLDIIHRISAYIRRQRKNGLVDVEDNPSITSAIGSMIDAVSKFEQILYVPMPTYYDVLLKQILLAYFIMLPFQIVRNTGWLAVPVVMISALAYFGVDALADAVQDPFGTDESDLPIDYFLLKLQGDIEYIMEASLVDSDDEDEYEGDDEPTTTESKKSI</sequence>
<evidence type="ECO:0000256" key="3">
    <source>
        <dbReference type="ARBA" id="ARBA00022475"/>
    </source>
</evidence>
<comment type="subcellular location">
    <subcellularLocation>
        <location evidence="1">Cell membrane</location>
        <topology evidence="1">Multi-pass membrane protein</topology>
    </subcellularLocation>
</comment>
<evidence type="ECO:0000256" key="5">
    <source>
        <dbReference type="ARBA" id="ARBA00022989"/>
    </source>
</evidence>
<dbReference type="Pfam" id="PF25539">
    <property type="entry name" value="Bestrophin_2"/>
    <property type="match status" value="2"/>
</dbReference>
<feature type="region of interest" description="Disordered" evidence="8">
    <location>
        <begin position="473"/>
        <end position="495"/>
    </location>
</feature>
<evidence type="ECO:0000256" key="7">
    <source>
        <dbReference type="ARBA" id="ARBA00023136"/>
    </source>
</evidence>
<feature type="region of interest" description="Disordered" evidence="8">
    <location>
        <begin position="217"/>
        <end position="238"/>
    </location>
</feature>
<protein>
    <submittedName>
        <fullName evidence="10">Uncharacterized protein</fullName>
    </submittedName>
</protein>
<keyword evidence="4 9" id="KW-0812">Transmembrane</keyword>
<organism evidence="10 11">
    <name type="scientific">Geranomyces variabilis</name>
    <dbReference type="NCBI Taxonomy" id="109894"/>
    <lineage>
        <taxon>Eukaryota</taxon>
        <taxon>Fungi</taxon>
        <taxon>Fungi incertae sedis</taxon>
        <taxon>Chytridiomycota</taxon>
        <taxon>Chytridiomycota incertae sedis</taxon>
        <taxon>Chytridiomycetes</taxon>
        <taxon>Spizellomycetales</taxon>
        <taxon>Powellomycetaceae</taxon>
        <taxon>Geranomyces</taxon>
    </lineage>
</organism>
<dbReference type="InterPro" id="IPR044669">
    <property type="entry name" value="YneE/VCCN1/2-like"/>
</dbReference>
<feature type="transmembrane region" description="Helical" evidence="9">
    <location>
        <begin position="38"/>
        <end position="59"/>
    </location>
</feature>
<dbReference type="GO" id="GO:0005886">
    <property type="term" value="C:plasma membrane"/>
    <property type="evidence" value="ECO:0007669"/>
    <property type="project" value="UniProtKB-SubCell"/>
</dbReference>
<evidence type="ECO:0000256" key="8">
    <source>
        <dbReference type="SAM" id="MobiDB-lite"/>
    </source>
</evidence>
<keyword evidence="2" id="KW-0813">Transport</keyword>
<comment type="caution">
    <text evidence="10">The sequence shown here is derived from an EMBL/GenBank/DDBJ whole genome shotgun (WGS) entry which is preliminary data.</text>
</comment>
<dbReference type="PANTHER" id="PTHR33281:SF19">
    <property type="entry name" value="VOLTAGE-DEPENDENT ANION CHANNEL-FORMING PROTEIN YNEE"/>
    <property type="match status" value="1"/>
</dbReference>
<proteinExistence type="predicted"/>
<keyword evidence="7 9" id="KW-0472">Membrane</keyword>
<dbReference type="PANTHER" id="PTHR33281">
    <property type="entry name" value="UPF0187 PROTEIN YNEE"/>
    <property type="match status" value="1"/>
</dbReference>
<feature type="region of interest" description="Disordered" evidence="8">
    <location>
        <begin position="301"/>
        <end position="328"/>
    </location>
</feature>
<evidence type="ECO:0000313" key="10">
    <source>
        <dbReference type="EMBL" id="KAJ3183143.1"/>
    </source>
</evidence>
<accession>A0AAD5TPL0</accession>
<evidence type="ECO:0000256" key="1">
    <source>
        <dbReference type="ARBA" id="ARBA00004651"/>
    </source>
</evidence>
<feature type="compositionally biased region" description="Acidic residues" evidence="8">
    <location>
        <begin position="473"/>
        <end position="487"/>
    </location>
</feature>
<evidence type="ECO:0000313" key="11">
    <source>
        <dbReference type="Proteomes" id="UP001212152"/>
    </source>
</evidence>
<evidence type="ECO:0000256" key="4">
    <source>
        <dbReference type="ARBA" id="ARBA00022692"/>
    </source>
</evidence>
<dbReference type="GO" id="GO:0005254">
    <property type="term" value="F:chloride channel activity"/>
    <property type="evidence" value="ECO:0007669"/>
    <property type="project" value="InterPro"/>
</dbReference>
<reference evidence="10" key="1">
    <citation type="submission" date="2020-05" db="EMBL/GenBank/DDBJ databases">
        <title>Phylogenomic resolution of chytrid fungi.</title>
        <authorList>
            <person name="Stajich J.E."/>
            <person name="Amses K."/>
            <person name="Simmons R."/>
            <person name="Seto K."/>
            <person name="Myers J."/>
            <person name="Bonds A."/>
            <person name="Quandt C.A."/>
            <person name="Barry K."/>
            <person name="Liu P."/>
            <person name="Grigoriev I."/>
            <person name="Longcore J.E."/>
            <person name="James T.Y."/>
        </authorList>
    </citation>
    <scope>NUCLEOTIDE SEQUENCE</scope>
    <source>
        <strain evidence="10">JEL0379</strain>
    </source>
</reference>
<keyword evidence="6" id="KW-0406">Ion transport</keyword>
<keyword evidence="11" id="KW-1185">Reference proteome</keyword>
<evidence type="ECO:0000256" key="6">
    <source>
        <dbReference type="ARBA" id="ARBA00023065"/>
    </source>
</evidence>
<dbReference type="Proteomes" id="UP001212152">
    <property type="component" value="Unassembled WGS sequence"/>
</dbReference>